<proteinExistence type="predicted"/>
<comment type="caution">
    <text evidence="2">The sequence shown here is derived from an EMBL/GenBank/DDBJ whole genome shotgun (WGS) entry which is preliminary data.</text>
</comment>
<evidence type="ECO:0008006" key="4">
    <source>
        <dbReference type="Google" id="ProtNLM"/>
    </source>
</evidence>
<dbReference type="EMBL" id="JAIRAU010000005">
    <property type="protein sequence ID" value="MBZ5709212.1"/>
    <property type="molecule type" value="Genomic_DNA"/>
</dbReference>
<evidence type="ECO:0000313" key="2">
    <source>
        <dbReference type="EMBL" id="MBZ5709212.1"/>
    </source>
</evidence>
<feature type="transmembrane region" description="Helical" evidence="1">
    <location>
        <begin position="12"/>
        <end position="32"/>
    </location>
</feature>
<evidence type="ECO:0000313" key="3">
    <source>
        <dbReference type="Proteomes" id="UP001139031"/>
    </source>
</evidence>
<keyword evidence="1" id="KW-1133">Transmembrane helix</keyword>
<name>A0ABS7TLV8_9BACT</name>
<gene>
    <name evidence="2" type="ORF">K7C98_08060</name>
</gene>
<evidence type="ECO:0000256" key="1">
    <source>
        <dbReference type="SAM" id="Phobius"/>
    </source>
</evidence>
<reference evidence="2" key="1">
    <citation type="submission" date="2021-08" db="EMBL/GenBank/DDBJ databases">
        <authorList>
            <person name="Stevens D.C."/>
        </authorList>
    </citation>
    <scope>NUCLEOTIDE SEQUENCE</scope>
    <source>
        <strain evidence="2">DSM 53165</strain>
    </source>
</reference>
<keyword evidence="1" id="KW-0812">Transmembrane</keyword>
<accession>A0ABS7TLV8</accession>
<sequence length="130" mass="14381">MTVHKNWLEWSVFAAGLALVLAIVGYLVVQLVRHGDAPPRLSVRLGAVTRSDDVEPAHFVVPVTVTNHGDRTVADVHVEVTLMKDGVPLERSELHLAEVPRRSSRAGAWTLEHEPAPERLRVRVLGYSEP</sequence>
<protein>
    <recommendedName>
        <fullName evidence="4">TIGR02588 family protein</fullName>
    </recommendedName>
</protein>
<keyword evidence="1" id="KW-0472">Membrane</keyword>
<dbReference type="RefSeq" id="WP_224190990.1">
    <property type="nucleotide sequence ID" value="NZ_JAIRAU010000005.1"/>
</dbReference>
<dbReference type="Proteomes" id="UP001139031">
    <property type="component" value="Unassembled WGS sequence"/>
</dbReference>
<organism evidence="2 3">
    <name type="scientific">Nannocystis pusilla</name>
    <dbReference type="NCBI Taxonomy" id="889268"/>
    <lineage>
        <taxon>Bacteria</taxon>
        <taxon>Pseudomonadati</taxon>
        <taxon>Myxococcota</taxon>
        <taxon>Polyangia</taxon>
        <taxon>Nannocystales</taxon>
        <taxon>Nannocystaceae</taxon>
        <taxon>Nannocystis</taxon>
    </lineage>
</organism>
<keyword evidence="3" id="KW-1185">Reference proteome</keyword>